<dbReference type="WBParaSite" id="TCLT_0000448601-mRNA-1">
    <property type="protein sequence ID" value="TCLT_0000448601-mRNA-1"/>
    <property type="gene ID" value="TCLT_0000448601"/>
</dbReference>
<dbReference type="Proteomes" id="UP000276776">
    <property type="component" value="Unassembled WGS sequence"/>
</dbReference>
<evidence type="ECO:0000313" key="1">
    <source>
        <dbReference type="EMBL" id="VDN01592.1"/>
    </source>
</evidence>
<organism evidence="3">
    <name type="scientific">Thelazia callipaeda</name>
    <name type="common">Oriental eyeworm</name>
    <name type="synonym">Parasitic nematode</name>
    <dbReference type="NCBI Taxonomy" id="103827"/>
    <lineage>
        <taxon>Eukaryota</taxon>
        <taxon>Metazoa</taxon>
        <taxon>Ecdysozoa</taxon>
        <taxon>Nematoda</taxon>
        <taxon>Chromadorea</taxon>
        <taxon>Rhabditida</taxon>
        <taxon>Spirurina</taxon>
        <taxon>Spiruromorpha</taxon>
        <taxon>Thelazioidea</taxon>
        <taxon>Thelaziidae</taxon>
        <taxon>Thelazia</taxon>
    </lineage>
</organism>
<protein>
    <submittedName>
        <fullName evidence="3">HCO3_cotransp domain-containing protein</fullName>
    </submittedName>
</protein>
<proteinExistence type="predicted"/>
<evidence type="ECO:0000313" key="3">
    <source>
        <dbReference type="WBParaSite" id="TCLT_0000448601-mRNA-1"/>
    </source>
</evidence>
<reference evidence="3" key="1">
    <citation type="submission" date="2017-02" db="UniProtKB">
        <authorList>
            <consortium name="WormBaseParasite"/>
        </authorList>
    </citation>
    <scope>IDENTIFICATION</scope>
</reference>
<dbReference type="AlphaFoldDB" id="A0A0N5CVY3"/>
<keyword evidence="2" id="KW-1185">Reference proteome</keyword>
<reference evidence="1 2" key="2">
    <citation type="submission" date="2018-11" db="EMBL/GenBank/DDBJ databases">
        <authorList>
            <consortium name="Pathogen Informatics"/>
        </authorList>
    </citation>
    <scope>NUCLEOTIDE SEQUENCE [LARGE SCALE GENOMIC DNA]</scope>
</reference>
<name>A0A0N5CVY3_THECL</name>
<dbReference type="EMBL" id="UYYF01004290">
    <property type="protein sequence ID" value="VDN01592.1"/>
    <property type="molecule type" value="Genomic_DNA"/>
</dbReference>
<sequence length="138" mass="16053">MTMLSISTPIMTRRILNFPYHRLIAPIITDVHVVLSLPTRSFLSTFLSVGLFVNMLYDSGRHLSEDTPYLYVHWLQIEKAENSRVQMCKTGGAFSIAMLSLFPSHPLVHFTKRFTAVRFHSWANLTFLDLYRSVKFLW</sequence>
<accession>A0A0N5CVY3</accession>
<gene>
    <name evidence="1" type="ORF">TCLT_LOCUS4475</name>
</gene>
<evidence type="ECO:0000313" key="2">
    <source>
        <dbReference type="Proteomes" id="UP000276776"/>
    </source>
</evidence>